<sequence length="482" mass="53252">MINFTPRLRALAVGCAGLAFGGAVLFSQGCVQQNDSANGEKAADGTPVKLASLPPGKLLPRFPDFGHMPAPGQYTGRIFKLSQEYPQDKPTIGAAERKFLDIDFYKDWNAYILAVRDYIYEGNIEHDGVANDFYLEDNKVRRWYHVPWQHYGPHGREGIHGLTKEGPVNPLTLNPAQKDQWQTYAVGFYNAPGGYTIGRTWADAENPDVTITQSEGFPEGTVVGKVLFTTAPVNQVPFLQNPIEWDAYTALSYANDSVRQMSKVRFIQMDIMVRDSRAAATGGWVFGTFVYNGALNNSNPWLNVVPVGLMWGNDPTVTDNIVNAAPVKTITNPNLKQTIINTSAQMPPMHLGWGMRLNGPVDNVKSSCMSCHSTAEFPEISPIMPTMATPAPQPGTPAWMRWFRNVPCAKPFDAQATSADYSLQLAASIQNFLIARSATNGGSYSVQYWKGQAIKPILGMRGTSEPQQKQEVKELQMVLRRK</sequence>
<evidence type="ECO:0000313" key="3">
    <source>
        <dbReference type="Proteomes" id="UP000282184"/>
    </source>
</evidence>
<keyword evidence="1" id="KW-0732">Signal</keyword>
<dbReference type="RefSeq" id="WP_126693552.1">
    <property type="nucleotide sequence ID" value="NZ_RXOF01000006.1"/>
</dbReference>
<dbReference type="OrthoDB" id="8830878at2"/>
<evidence type="ECO:0000313" key="2">
    <source>
        <dbReference type="EMBL" id="RTQ49693.1"/>
    </source>
</evidence>
<comment type="caution">
    <text evidence="2">The sequence shown here is derived from an EMBL/GenBank/DDBJ whole genome shotgun (WGS) entry which is preliminary data.</text>
</comment>
<feature type="chain" id="PRO_5019075237" description="Cytochrome c domain-containing protein" evidence="1">
    <location>
        <begin position="22"/>
        <end position="482"/>
    </location>
</feature>
<dbReference type="AlphaFoldDB" id="A0A431U2Z0"/>
<proteinExistence type="predicted"/>
<organism evidence="2 3">
    <name type="scientific">Hymenobacter gummosus</name>
    <dbReference type="NCBI Taxonomy" id="1776032"/>
    <lineage>
        <taxon>Bacteria</taxon>
        <taxon>Pseudomonadati</taxon>
        <taxon>Bacteroidota</taxon>
        <taxon>Cytophagia</taxon>
        <taxon>Cytophagales</taxon>
        <taxon>Hymenobacteraceae</taxon>
        <taxon>Hymenobacter</taxon>
    </lineage>
</organism>
<evidence type="ECO:0000256" key="1">
    <source>
        <dbReference type="SAM" id="SignalP"/>
    </source>
</evidence>
<accession>A0A431U2Z0</accession>
<gene>
    <name evidence="2" type="ORF">EJV47_12835</name>
</gene>
<dbReference type="Proteomes" id="UP000282184">
    <property type="component" value="Unassembled WGS sequence"/>
</dbReference>
<dbReference type="PROSITE" id="PS51257">
    <property type="entry name" value="PROKAR_LIPOPROTEIN"/>
    <property type="match status" value="1"/>
</dbReference>
<evidence type="ECO:0008006" key="4">
    <source>
        <dbReference type="Google" id="ProtNLM"/>
    </source>
</evidence>
<name>A0A431U2Z0_9BACT</name>
<keyword evidence="3" id="KW-1185">Reference proteome</keyword>
<reference evidence="2 3" key="1">
    <citation type="submission" date="2018-12" db="EMBL/GenBank/DDBJ databases">
        <title>Hymenobacter gummosus sp. nov., isolated from a spring.</title>
        <authorList>
            <person name="Nie L."/>
        </authorList>
    </citation>
    <scope>NUCLEOTIDE SEQUENCE [LARGE SCALE GENOMIC DNA]</scope>
    <source>
        <strain evidence="2 3">KCTC 52166</strain>
    </source>
</reference>
<feature type="signal peptide" evidence="1">
    <location>
        <begin position="1"/>
        <end position="21"/>
    </location>
</feature>
<protein>
    <recommendedName>
        <fullName evidence="4">Cytochrome c domain-containing protein</fullName>
    </recommendedName>
</protein>
<dbReference type="EMBL" id="RXOF01000006">
    <property type="protein sequence ID" value="RTQ49693.1"/>
    <property type="molecule type" value="Genomic_DNA"/>
</dbReference>